<evidence type="ECO:0000256" key="2">
    <source>
        <dbReference type="ARBA" id="ARBA00022692"/>
    </source>
</evidence>
<gene>
    <name evidence="8" type="ORF">EDD34_3838</name>
</gene>
<dbReference type="Pfam" id="PF12698">
    <property type="entry name" value="ABC2_membrane_3"/>
    <property type="match status" value="1"/>
</dbReference>
<keyword evidence="3 6" id="KW-1133">Transmembrane helix</keyword>
<dbReference type="GO" id="GO:0046677">
    <property type="term" value="P:response to antibiotic"/>
    <property type="evidence" value="ECO:0007669"/>
    <property type="project" value="UniProtKB-KW"/>
</dbReference>
<keyword evidence="2 6" id="KW-0812">Transmembrane</keyword>
<dbReference type="InterPro" id="IPR000412">
    <property type="entry name" value="ABC_2_transport"/>
</dbReference>
<organism evidence="8 9">
    <name type="scientific">Myceligenerans xiligouense</name>
    <dbReference type="NCBI Taxonomy" id="253184"/>
    <lineage>
        <taxon>Bacteria</taxon>
        <taxon>Bacillati</taxon>
        <taxon>Actinomycetota</taxon>
        <taxon>Actinomycetes</taxon>
        <taxon>Micrococcales</taxon>
        <taxon>Promicromonosporaceae</taxon>
        <taxon>Myceligenerans</taxon>
    </lineage>
</organism>
<comment type="subcellular location">
    <subcellularLocation>
        <location evidence="1">Membrane</location>
        <topology evidence="1">Multi-pass membrane protein</topology>
    </subcellularLocation>
</comment>
<dbReference type="OrthoDB" id="9786643at2"/>
<feature type="transmembrane region" description="Helical" evidence="6">
    <location>
        <begin position="111"/>
        <end position="135"/>
    </location>
</feature>
<dbReference type="GO" id="GO:0140359">
    <property type="term" value="F:ABC-type transporter activity"/>
    <property type="evidence" value="ECO:0007669"/>
    <property type="project" value="InterPro"/>
</dbReference>
<evidence type="ECO:0000256" key="3">
    <source>
        <dbReference type="ARBA" id="ARBA00022989"/>
    </source>
</evidence>
<name>A0A3N4YSE7_9MICO</name>
<feature type="domain" description="ABC transmembrane type-2" evidence="7">
    <location>
        <begin position="32"/>
        <end position="266"/>
    </location>
</feature>
<feature type="transmembrane region" description="Helical" evidence="6">
    <location>
        <begin position="147"/>
        <end position="168"/>
    </location>
</feature>
<keyword evidence="9" id="KW-1185">Reference proteome</keyword>
<proteinExistence type="predicted"/>
<dbReference type="InterPro" id="IPR013525">
    <property type="entry name" value="ABC2_TM"/>
</dbReference>
<dbReference type="GO" id="GO:0043190">
    <property type="term" value="C:ATP-binding cassette (ABC) transporter complex"/>
    <property type="evidence" value="ECO:0007669"/>
    <property type="project" value="InterPro"/>
</dbReference>
<dbReference type="InterPro" id="IPR047817">
    <property type="entry name" value="ABC2_TM_bact-type"/>
</dbReference>
<comment type="caution">
    <text evidence="8">The sequence shown here is derived from an EMBL/GenBank/DDBJ whole genome shotgun (WGS) entry which is preliminary data.</text>
</comment>
<evidence type="ECO:0000259" key="7">
    <source>
        <dbReference type="PROSITE" id="PS51012"/>
    </source>
</evidence>
<evidence type="ECO:0000256" key="6">
    <source>
        <dbReference type="SAM" id="Phobius"/>
    </source>
</evidence>
<evidence type="ECO:0000313" key="9">
    <source>
        <dbReference type="Proteomes" id="UP000280501"/>
    </source>
</evidence>
<evidence type="ECO:0000313" key="8">
    <source>
        <dbReference type="EMBL" id="RPF23157.1"/>
    </source>
</evidence>
<accession>A0A3N4YSE7</accession>
<dbReference type="AlphaFoldDB" id="A0A3N4YSE7"/>
<feature type="transmembrane region" description="Helical" evidence="6">
    <location>
        <begin position="71"/>
        <end position="90"/>
    </location>
</feature>
<evidence type="ECO:0000256" key="5">
    <source>
        <dbReference type="ARBA" id="ARBA00023251"/>
    </source>
</evidence>
<protein>
    <submittedName>
        <fullName evidence="8">ABC-2 type transport system permease protein</fullName>
    </submittedName>
</protein>
<feature type="transmembrane region" description="Helical" evidence="6">
    <location>
        <begin position="34"/>
        <end position="51"/>
    </location>
</feature>
<dbReference type="PIRSF" id="PIRSF006648">
    <property type="entry name" value="DrrB"/>
    <property type="match status" value="1"/>
</dbReference>
<sequence length="287" mass="30761">MTTATNDARWVAARAGLLRGWLETKQSLREPGDVLWYFLMPVIFAIVLLFMRGSTVPGTDFELGAMVLPSIVGMSIAFGGLTGPAGTIATDREDGTLLRAKATPNGMIGYLVGKVVMFGATTLISIVLLIIPGVTVAGDLRLDARTWVLLVLIYVLGLVSTVPIGVALGSLFKSASQTGLLLLGSMALMIPSGIFYPITALPTWLQWVGQVFPYYWLGLGARSAMLPQEMAAVEIGESWRTLEMFGVLGAWTVVGFIIAPIVLRRMARRASGAAVAEARDRVMAQGW</sequence>
<reference evidence="8 9" key="1">
    <citation type="submission" date="2018-11" db="EMBL/GenBank/DDBJ databases">
        <title>Sequencing the genomes of 1000 actinobacteria strains.</title>
        <authorList>
            <person name="Klenk H.-P."/>
        </authorList>
    </citation>
    <scope>NUCLEOTIDE SEQUENCE [LARGE SCALE GENOMIC DNA]</scope>
    <source>
        <strain evidence="8 9">DSM 15700</strain>
    </source>
</reference>
<dbReference type="Proteomes" id="UP000280501">
    <property type="component" value="Unassembled WGS sequence"/>
</dbReference>
<feature type="transmembrane region" description="Helical" evidence="6">
    <location>
        <begin position="180"/>
        <end position="198"/>
    </location>
</feature>
<feature type="transmembrane region" description="Helical" evidence="6">
    <location>
        <begin position="244"/>
        <end position="263"/>
    </location>
</feature>
<dbReference type="PROSITE" id="PS51012">
    <property type="entry name" value="ABC_TM2"/>
    <property type="match status" value="1"/>
</dbReference>
<dbReference type="RefSeq" id="WP_123815970.1">
    <property type="nucleotide sequence ID" value="NZ_RKQZ01000001.1"/>
</dbReference>
<evidence type="ECO:0000256" key="4">
    <source>
        <dbReference type="ARBA" id="ARBA00023136"/>
    </source>
</evidence>
<keyword evidence="5" id="KW-0046">Antibiotic resistance</keyword>
<dbReference type="PANTHER" id="PTHR43229">
    <property type="entry name" value="NODULATION PROTEIN J"/>
    <property type="match status" value="1"/>
</dbReference>
<evidence type="ECO:0000256" key="1">
    <source>
        <dbReference type="ARBA" id="ARBA00004141"/>
    </source>
</evidence>
<dbReference type="PANTHER" id="PTHR43229:SF2">
    <property type="entry name" value="NODULATION PROTEIN J"/>
    <property type="match status" value="1"/>
</dbReference>
<dbReference type="EMBL" id="RKQZ01000001">
    <property type="protein sequence ID" value="RPF23157.1"/>
    <property type="molecule type" value="Genomic_DNA"/>
</dbReference>
<dbReference type="InterPro" id="IPR051784">
    <property type="entry name" value="Nod_factor_ABC_transporter"/>
</dbReference>
<keyword evidence="4 6" id="KW-0472">Membrane</keyword>